<accession>A0A0N0U8U1</accession>
<dbReference type="CDD" id="cd23945">
    <property type="entry name" value="PAPS_reductase"/>
    <property type="match status" value="1"/>
</dbReference>
<evidence type="ECO:0000256" key="2">
    <source>
        <dbReference type="ARBA" id="ARBA00023002"/>
    </source>
</evidence>
<comment type="similarity">
    <text evidence="1 4">Belongs to the PAPS reductase family. CysH subfamily.</text>
</comment>
<evidence type="ECO:0000256" key="3">
    <source>
        <dbReference type="ARBA" id="ARBA00024327"/>
    </source>
</evidence>
<feature type="binding site" evidence="4">
    <location>
        <position position="190"/>
    </location>
    <ligand>
        <name>[4Fe-4S] cluster</name>
        <dbReference type="ChEBI" id="CHEBI:49883"/>
    </ligand>
</feature>
<keyword evidence="2 4" id="KW-0560">Oxidoreductase</keyword>
<keyword evidence="4" id="KW-0411">Iron-sulfur</keyword>
<dbReference type="GO" id="GO:0004604">
    <property type="term" value="F:phosphoadenylyl-sulfate reductase (thioredoxin) activity"/>
    <property type="evidence" value="ECO:0007669"/>
    <property type="project" value="UniProtKB-UniRule"/>
</dbReference>
<dbReference type="PATRIC" id="fig|271.14.peg.2033"/>
<evidence type="ECO:0000256" key="1">
    <source>
        <dbReference type="ARBA" id="ARBA00009732"/>
    </source>
</evidence>
<dbReference type="EC" id="1.8.4.10" evidence="4"/>
<dbReference type="GO" id="GO:0019379">
    <property type="term" value="P:sulfate assimilation, phosphoadenylyl sulfate reduction by phosphoadenylyl-sulfate reductase (thioredoxin)"/>
    <property type="evidence" value="ECO:0007669"/>
    <property type="project" value="UniProtKB-UniRule"/>
</dbReference>
<dbReference type="PANTHER" id="PTHR46509">
    <property type="entry name" value="PHOSPHOADENOSINE PHOSPHOSULFATE REDUCTASE"/>
    <property type="match status" value="1"/>
</dbReference>
<feature type="domain" description="Phosphoadenosine phosphosulphate reductase" evidence="5">
    <location>
        <begin position="21"/>
        <end position="192"/>
    </location>
</feature>
<dbReference type="Pfam" id="PF01507">
    <property type="entry name" value="PAPS_reduct"/>
    <property type="match status" value="1"/>
</dbReference>
<dbReference type="GO" id="GO:0046872">
    <property type="term" value="F:metal ion binding"/>
    <property type="evidence" value="ECO:0007669"/>
    <property type="project" value="UniProtKB-KW"/>
</dbReference>
<evidence type="ECO:0000313" key="7">
    <source>
        <dbReference type="Proteomes" id="UP000037685"/>
    </source>
</evidence>
<comment type="function">
    <text evidence="4">Catalyzes the formation of sulfite from adenosine 5'-phosphosulfate (APS) using thioredoxin as an electron donor.</text>
</comment>
<feature type="binding site" evidence="4">
    <location>
        <position position="101"/>
    </location>
    <ligand>
        <name>[4Fe-4S] cluster</name>
        <dbReference type="ChEBI" id="CHEBI:49883"/>
    </ligand>
</feature>
<dbReference type="Gene3D" id="3.40.50.620">
    <property type="entry name" value="HUPs"/>
    <property type="match status" value="1"/>
</dbReference>
<dbReference type="Proteomes" id="UP000037685">
    <property type="component" value="Unassembled WGS sequence"/>
</dbReference>
<dbReference type="SUPFAM" id="SSF52402">
    <property type="entry name" value="Adenine nucleotide alpha hydrolases-like"/>
    <property type="match status" value="1"/>
</dbReference>
<dbReference type="GO" id="GO:0005737">
    <property type="term" value="C:cytoplasm"/>
    <property type="evidence" value="ECO:0007669"/>
    <property type="project" value="UniProtKB-SubCell"/>
</dbReference>
<organism evidence="6 7">
    <name type="scientific">Thermus aquaticus</name>
    <dbReference type="NCBI Taxonomy" id="271"/>
    <lineage>
        <taxon>Bacteria</taxon>
        <taxon>Thermotogati</taxon>
        <taxon>Deinococcota</taxon>
        <taxon>Deinococci</taxon>
        <taxon>Thermales</taxon>
        <taxon>Thermaceae</taxon>
        <taxon>Thermus</taxon>
    </lineage>
</organism>
<comment type="pathway">
    <text evidence="3 4">Sulfur metabolism; hydrogen sulfide biosynthesis; sulfite from sulfate.</text>
</comment>
<comment type="catalytic activity">
    <reaction evidence="4">
        <text>[thioredoxin]-disulfide + sulfite + AMP + 2 H(+) = adenosine 5'-phosphosulfate + [thioredoxin]-dithiol</text>
        <dbReference type="Rhea" id="RHEA:21976"/>
        <dbReference type="Rhea" id="RHEA-COMP:10698"/>
        <dbReference type="Rhea" id="RHEA-COMP:10700"/>
        <dbReference type="ChEBI" id="CHEBI:15378"/>
        <dbReference type="ChEBI" id="CHEBI:17359"/>
        <dbReference type="ChEBI" id="CHEBI:29950"/>
        <dbReference type="ChEBI" id="CHEBI:50058"/>
        <dbReference type="ChEBI" id="CHEBI:58243"/>
        <dbReference type="ChEBI" id="CHEBI:456215"/>
        <dbReference type="EC" id="1.8.4.10"/>
    </reaction>
</comment>
<comment type="caution">
    <text evidence="6">The sequence shown here is derived from an EMBL/GenBank/DDBJ whole genome shotgun (WGS) entry which is preliminary data.</text>
</comment>
<reference evidence="6 7" key="1">
    <citation type="submission" date="2015-07" db="EMBL/GenBank/DDBJ databases">
        <authorList>
            <person name="Noorani M."/>
        </authorList>
    </citation>
    <scope>NUCLEOTIDE SEQUENCE [LARGE SCALE GENOMIC DNA]</scope>
    <source>
        <strain evidence="7">ATCC 25104 / DSM 625 / JCM 10724 / NBRC 103206 / NCIMB 11243 / YT-1</strain>
    </source>
</reference>
<dbReference type="RefSeq" id="WP_053768254.1">
    <property type="nucleotide sequence ID" value="NZ_LHCI01000106.1"/>
</dbReference>
<sequence>MDKVKAAKNLVQETLAQSQNPCFTCSFQAEDVVVLHLLLRERPDIPVLFLDTGYHFPEVYAYRDEMQRRLGFRLVNLVPELSREEQESRYGRLYETDPHRCCQIRKVEPLFRALEAHDTWFTGLRREQSPTRAGLQPVEEALLPSGHRLRKVSPLYDWTLKEVFAYLAVEDLPYLPLYDQGYLSIGCAPCTAKPLDPNDPRSGRWAGKGKLECGIHLHGKEG</sequence>
<dbReference type="InterPro" id="IPR014729">
    <property type="entry name" value="Rossmann-like_a/b/a_fold"/>
</dbReference>
<evidence type="ECO:0000313" key="6">
    <source>
        <dbReference type="EMBL" id="KOX90764.1"/>
    </source>
</evidence>
<dbReference type="AlphaFoldDB" id="A0A0N0U8U1"/>
<feature type="active site" description="Nucleophile; cysteine thiosulfonate intermediate" evidence="4">
    <location>
        <position position="213"/>
    </location>
</feature>
<feature type="binding site" evidence="4">
    <location>
        <position position="102"/>
    </location>
    <ligand>
        <name>[4Fe-4S] cluster</name>
        <dbReference type="ChEBI" id="CHEBI:49883"/>
    </ligand>
</feature>
<dbReference type="HAMAP" id="MF_00063">
    <property type="entry name" value="CysH"/>
    <property type="match status" value="1"/>
</dbReference>
<dbReference type="NCBIfam" id="NF002537">
    <property type="entry name" value="PRK02090.1"/>
    <property type="match status" value="1"/>
</dbReference>
<gene>
    <name evidence="4 6" type="primary">cysH</name>
    <name evidence="6" type="ORF">BVI061214_01958</name>
</gene>
<evidence type="ECO:0000256" key="4">
    <source>
        <dbReference type="HAMAP-Rule" id="MF_00063"/>
    </source>
</evidence>
<dbReference type="InterPro" id="IPR002500">
    <property type="entry name" value="PAPS_reduct_dom"/>
</dbReference>
<dbReference type="PIRSF" id="PIRSF000857">
    <property type="entry name" value="PAPS_reductase"/>
    <property type="match status" value="1"/>
</dbReference>
<comment type="subcellular location">
    <subcellularLocation>
        <location evidence="4">Cytoplasm</location>
    </subcellularLocation>
</comment>
<keyword evidence="4" id="KW-0963">Cytoplasm</keyword>
<dbReference type="GO" id="GO:0043866">
    <property type="term" value="F:adenylyl-sulfate reductase (thioredoxin) activity"/>
    <property type="evidence" value="ECO:0007669"/>
    <property type="project" value="UniProtKB-EC"/>
</dbReference>
<dbReference type="NCBIfam" id="TIGR00434">
    <property type="entry name" value="cysH"/>
    <property type="match status" value="1"/>
</dbReference>
<name>A0A0N0U8U1_THEAQ</name>
<proteinExistence type="inferred from homology"/>
<dbReference type="EMBL" id="LHCI01000106">
    <property type="protein sequence ID" value="KOX90764.1"/>
    <property type="molecule type" value="Genomic_DNA"/>
</dbReference>
<dbReference type="GO" id="GO:0070814">
    <property type="term" value="P:hydrogen sulfide biosynthetic process"/>
    <property type="evidence" value="ECO:0007669"/>
    <property type="project" value="UniProtKB-UniRule"/>
</dbReference>
<protein>
    <recommendedName>
        <fullName evidence="4">Adenosine 5'-phosphosulfate reductase</fullName>
        <shortName evidence="4">APS reductase</shortName>
        <ecNumber evidence="4">1.8.4.10</ecNumber>
    </recommendedName>
    <alternativeName>
        <fullName evidence="4">5'-adenylylsulfate reductase</fullName>
    </alternativeName>
    <alternativeName>
        <fullName evidence="4">Thioredoxin-dependent 5'-adenylylsulfate reductase</fullName>
    </alternativeName>
</protein>
<evidence type="ECO:0000259" key="5">
    <source>
        <dbReference type="Pfam" id="PF01507"/>
    </source>
</evidence>
<feature type="binding site" evidence="4">
    <location>
        <position position="187"/>
    </location>
    <ligand>
        <name>[4Fe-4S] cluster</name>
        <dbReference type="ChEBI" id="CHEBI:49883"/>
    </ligand>
</feature>
<dbReference type="PANTHER" id="PTHR46509:SF1">
    <property type="entry name" value="PHOSPHOADENOSINE PHOSPHOSULFATE REDUCTASE"/>
    <property type="match status" value="1"/>
</dbReference>
<dbReference type="GO" id="GO:0051539">
    <property type="term" value="F:4 iron, 4 sulfur cluster binding"/>
    <property type="evidence" value="ECO:0007669"/>
    <property type="project" value="UniProtKB-UniRule"/>
</dbReference>
<keyword evidence="4" id="KW-0479">Metal-binding</keyword>
<dbReference type="InterPro" id="IPR004511">
    <property type="entry name" value="PAPS/APS_Rdtase"/>
</dbReference>
<keyword evidence="4" id="KW-0408">Iron</keyword>
<comment type="cofactor">
    <cofactor evidence="4">
        <name>[4Fe-4S] cluster</name>
        <dbReference type="ChEBI" id="CHEBI:49883"/>
    </cofactor>
    <text evidence="4">Binds 1 [4Fe-4S] cluster per subunit.</text>
</comment>